<evidence type="ECO:0000313" key="3">
    <source>
        <dbReference type="Proteomes" id="UP000031368"/>
    </source>
</evidence>
<sequence>MFYLTETNRHGLSHDPFKAIVAPRPIGWIGTKGRDGSLNLGPYSFFNAVSDRPKLVMFSSSGRKHSQRNAAETGVFTCNFVSRNLVERMNLSSAALPYGINEFELAGLTAKRGELVDAPYVGEAFAVLECKVTELIEPKTLSGEPSESVMVLGEVVGIHIDEQIIREGRLDMSIARPVARMGYMDYSEGSDVFELLRPQVPNDLIAVGKG</sequence>
<dbReference type="Gene3D" id="2.30.110.10">
    <property type="entry name" value="Electron Transport, Fmn-binding Protein, Chain A"/>
    <property type="match status" value="1"/>
</dbReference>
<accession>A0A0B4X486</accession>
<dbReference type="PANTHER" id="PTHR43812:SF2">
    <property type="entry name" value="FLAVIN REDUCTASE LIKE DOMAIN-CONTAINING PROTEIN"/>
    <property type="match status" value="1"/>
</dbReference>
<dbReference type="KEGG" id="rga:RGR602_CH01993"/>
<name>A0A0B4X486_9HYPH</name>
<dbReference type="Pfam" id="PF01613">
    <property type="entry name" value="Flavin_Reduct"/>
    <property type="match status" value="1"/>
</dbReference>
<dbReference type="EMBL" id="CP006877">
    <property type="protein sequence ID" value="AJD41323.1"/>
    <property type="molecule type" value="Genomic_DNA"/>
</dbReference>
<dbReference type="InterPro" id="IPR012349">
    <property type="entry name" value="Split_barrel_FMN-bd"/>
</dbReference>
<dbReference type="SUPFAM" id="SSF50475">
    <property type="entry name" value="FMN-binding split barrel"/>
    <property type="match status" value="1"/>
</dbReference>
<dbReference type="Proteomes" id="UP000031368">
    <property type="component" value="Chromosome"/>
</dbReference>
<keyword evidence="3" id="KW-1185">Reference proteome</keyword>
<feature type="domain" description="Flavin reductase like" evidence="1">
    <location>
        <begin position="19"/>
        <end position="167"/>
    </location>
</feature>
<dbReference type="GO" id="GO:0016646">
    <property type="term" value="F:oxidoreductase activity, acting on the CH-NH group of donors, NAD or NADP as acceptor"/>
    <property type="evidence" value="ECO:0007669"/>
    <property type="project" value="UniProtKB-ARBA"/>
</dbReference>
<reference evidence="2 3" key="1">
    <citation type="submission" date="2013-11" db="EMBL/GenBank/DDBJ databases">
        <title>Complete genome sequence of Rhizobium gallicum bv. gallicum R602.</title>
        <authorList>
            <person name="Bustos P."/>
            <person name="Santamaria R.I."/>
            <person name="Lozano L."/>
            <person name="Acosta J.L."/>
            <person name="Ormeno-Orrillo E."/>
            <person name="Rogel M.A."/>
            <person name="Romero D."/>
            <person name="Cevallos M.A."/>
            <person name="Martinez-Romero E."/>
            <person name="Gonzalez V."/>
        </authorList>
    </citation>
    <scope>NUCLEOTIDE SEQUENCE [LARGE SCALE GENOMIC DNA]</scope>
    <source>
        <strain evidence="2 3">R602</strain>
    </source>
</reference>
<protein>
    <submittedName>
        <fullName evidence="2">Flavin reductase-like protein</fullName>
    </submittedName>
</protein>
<dbReference type="AlphaFoldDB" id="A0A0B4X486"/>
<evidence type="ECO:0000259" key="1">
    <source>
        <dbReference type="SMART" id="SM00903"/>
    </source>
</evidence>
<dbReference type="HOGENOM" id="CLU_059021_3_4_5"/>
<gene>
    <name evidence="2" type="ORF">RGR602_CH01993</name>
</gene>
<dbReference type="GO" id="GO:0010181">
    <property type="term" value="F:FMN binding"/>
    <property type="evidence" value="ECO:0007669"/>
    <property type="project" value="InterPro"/>
</dbReference>
<evidence type="ECO:0000313" key="2">
    <source>
        <dbReference type="EMBL" id="AJD41323.1"/>
    </source>
</evidence>
<proteinExistence type="predicted"/>
<dbReference type="SMART" id="SM00903">
    <property type="entry name" value="Flavin_Reduct"/>
    <property type="match status" value="1"/>
</dbReference>
<dbReference type="PANTHER" id="PTHR43812">
    <property type="entry name" value="BLR2425 PROTEIN"/>
    <property type="match status" value="1"/>
</dbReference>
<dbReference type="InterPro" id="IPR002563">
    <property type="entry name" value="Flavin_Rdtase-like_dom"/>
</dbReference>
<dbReference type="RefSeq" id="WP_039844947.1">
    <property type="nucleotide sequence ID" value="NZ_CP006877.1"/>
</dbReference>
<organism evidence="2 3">
    <name type="scientific">Rhizobium gallicum bv. gallicum R602sp</name>
    <dbReference type="NCBI Taxonomy" id="1041138"/>
    <lineage>
        <taxon>Bacteria</taxon>
        <taxon>Pseudomonadati</taxon>
        <taxon>Pseudomonadota</taxon>
        <taxon>Alphaproteobacteria</taxon>
        <taxon>Hyphomicrobiales</taxon>
        <taxon>Rhizobiaceae</taxon>
        <taxon>Rhizobium/Agrobacterium group</taxon>
        <taxon>Rhizobium</taxon>
    </lineage>
</organism>